<evidence type="ECO:0000313" key="2">
    <source>
        <dbReference type="EMBL" id="CAE7454687.1"/>
    </source>
</evidence>
<keyword evidence="3" id="KW-1185">Reference proteome</keyword>
<dbReference type="AlphaFoldDB" id="A0A812RUZ7"/>
<reference evidence="2" key="1">
    <citation type="submission" date="2021-02" db="EMBL/GenBank/DDBJ databases">
        <authorList>
            <person name="Dougan E. K."/>
            <person name="Rhodes N."/>
            <person name="Thang M."/>
            <person name="Chan C."/>
        </authorList>
    </citation>
    <scope>NUCLEOTIDE SEQUENCE</scope>
</reference>
<organism evidence="2 3">
    <name type="scientific">Symbiodinium natans</name>
    <dbReference type="NCBI Taxonomy" id="878477"/>
    <lineage>
        <taxon>Eukaryota</taxon>
        <taxon>Sar</taxon>
        <taxon>Alveolata</taxon>
        <taxon>Dinophyceae</taxon>
        <taxon>Suessiales</taxon>
        <taxon>Symbiodiniaceae</taxon>
        <taxon>Symbiodinium</taxon>
    </lineage>
</organism>
<proteinExistence type="predicted"/>
<feature type="region of interest" description="Disordered" evidence="1">
    <location>
        <begin position="92"/>
        <end position="112"/>
    </location>
</feature>
<name>A0A812RUZ7_9DINO</name>
<sequence>MPDLARKWMQMQQCNNMRCSAYVVRTFGAGKQQLLEDQHRPVRCGCPSCPSRTEIQNIQTPVPTLARVLPHDRRGRRPAGACYPVSIAGLASEPIRSPTPDPPPSSGSEEAVVHLDSTDLAPSCTCRTTCWVLSKTGAFESPQ</sequence>
<gene>
    <name evidence="2" type="ORF">SNAT2548_LOCUS24989</name>
</gene>
<comment type="caution">
    <text evidence="2">The sequence shown here is derived from an EMBL/GenBank/DDBJ whole genome shotgun (WGS) entry which is preliminary data.</text>
</comment>
<evidence type="ECO:0000313" key="3">
    <source>
        <dbReference type="Proteomes" id="UP000604046"/>
    </source>
</evidence>
<protein>
    <submittedName>
        <fullName evidence="2">Uncharacterized protein</fullName>
    </submittedName>
</protein>
<accession>A0A812RUZ7</accession>
<dbReference type="EMBL" id="CAJNDS010002376">
    <property type="protein sequence ID" value="CAE7454687.1"/>
    <property type="molecule type" value="Genomic_DNA"/>
</dbReference>
<evidence type="ECO:0000256" key="1">
    <source>
        <dbReference type="SAM" id="MobiDB-lite"/>
    </source>
</evidence>
<dbReference type="Proteomes" id="UP000604046">
    <property type="component" value="Unassembled WGS sequence"/>
</dbReference>